<protein>
    <submittedName>
        <fullName evidence="1">Uncharacterized protein</fullName>
    </submittedName>
</protein>
<evidence type="ECO:0000313" key="2">
    <source>
        <dbReference type="Proteomes" id="UP001152795"/>
    </source>
</evidence>
<comment type="caution">
    <text evidence="1">The sequence shown here is derived from an EMBL/GenBank/DDBJ whole genome shotgun (WGS) entry which is preliminary data.</text>
</comment>
<dbReference type="Proteomes" id="UP001152795">
    <property type="component" value="Unassembled WGS sequence"/>
</dbReference>
<gene>
    <name evidence="1" type="ORF">PACLA_8A052452</name>
</gene>
<proteinExistence type="predicted"/>
<evidence type="ECO:0000313" key="1">
    <source>
        <dbReference type="EMBL" id="CAB4008824.1"/>
    </source>
</evidence>
<sequence length="62" mass="6778">MMWYPAVPCATLLYANDGACDASAPSPTKGSKTTYITTEPPQLGQYKSIVYGKCHIRGHRTE</sequence>
<keyword evidence="2" id="KW-1185">Reference proteome</keyword>
<name>A0A7D9IH91_PARCT</name>
<dbReference type="AlphaFoldDB" id="A0A7D9IH91"/>
<reference evidence="1" key="1">
    <citation type="submission" date="2020-04" db="EMBL/GenBank/DDBJ databases">
        <authorList>
            <person name="Alioto T."/>
            <person name="Alioto T."/>
            <person name="Gomez Garrido J."/>
        </authorList>
    </citation>
    <scope>NUCLEOTIDE SEQUENCE</scope>
    <source>
        <strain evidence="1">A484AB</strain>
    </source>
</reference>
<accession>A0A7D9IH91</accession>
<organism evidence="1 2">
    <name type="scientific">Paramuricea clavata</name>
    <name type="common">Red gorgonian</name>
    <name type="synonym">Violescent sea-whip</name>
    <dbReference type="NCBI Taxonomy" id="317549"/>
    <lineage>
        <taxon>Eukaryota</taxon>
        <taxon>Metazoa</taxon>
        <taxon>Cnidaria</taxon>
        <taxon>Anthozoa</taxon>
        <taxon>Octocorallia</taxon>
        <taxon>Malacalcyonacea</taxon>
        <taxon>Plexauridae</taxon>
        <taxon>Paramuricea</taxon>
    </lineage>
</organism>
<dbReference type="EMBL" id="CACRXK020006240">
    <property type="protein sequence ID" value="CAB4008824.1"/>
    <property type="molecule type" value="Genomic_DNA"/>
</dbReference>
<feature type="non-terminal residue" evidence="1">
    <location>
        <position position="62"/>
    </location>
</feature>